<dbReference type="AlphaFoldDB" id="A0A9D9IPW9"/>
<sequence length="516" mass="54717">MKKLLLSTMMLAAGLFAANAAEETIQFTDWYGTATVSGIDAQGPKTQGDITVTFAKGNSQNAPAFNKALEVRLYGGKSADVLDGNTMTVEVPEGMLITSIYLEVGQVDKWGVMTADSGSVEEDADKNATWTGSASTVVLTANRNSADAGVSTQNRYKSMTVTYSQGEVTKCSAPRFNPAAGTYWGSVSVELTCNTDGATMYYTINDGAEQTYSAPIELAEAGTYEINAYAKKDGIDDSDVATATYVVSEPVQCSSIEDYIFNAESEGEGSMFEWTFPVTVVYTMPSYTYVRDEEGSAMLIYGSEVPAYESGDIIPAGIIGGFTNHNGLYEMQNVNVESFGEATSKGNGSPIVMTAGEITADDMNQVVYLDNVTLTWTPNEKYGDPEDIKLTDASGSVNAYDQYRWELEYPASGTLVDLICAVAIYKENVQVYPMQFIDASNEPAGVEGVVAGNTVVMTNADGIVVVAAEAAEVSVYTAAGQLVAAENVAAGETVIGVPAGFYVVKAGNTVAKVIVK</sequence>
<feature type="chain" id="PRO_5039435118" evidence="1">
    <location>
        <begin position="21"/>
        <end position="516"/>
    </location>
</feature>
<evidence type="ECO:0000313" key="4">
    <source>
        <dbReference type="Proteomes" id="UP000823598"/>
    </source>
</evidence>
<comment type="caution">
    <text evidence="3">The sequence shown here is derived from an EMBL/GenBank/DDBJ whole genome shotgun (WGS) entry which is preliminary data.</text>
</comment>
<evidence type="ECO:0000259" key="2">
    <source>
        <dbReference type="Pfam" id="PF13290"/>
    </source>
</evidence>
<proteinExistence type="predicted"/>
<feature type="domain" description="GH29D-like beta-sandwich" evidence="2">
    <location>
        <begin position="178"/>
        <end position="242"/>
    </location>
</feature>
<name>A0A9D9IPW9_9BACT</name>
<keyword evidence="1" id="KW-0732">Signal</keyword>
<evidence type="ECO:0000313" key="3">
    <source>
        <dbReference type="EMBL" id="MBO8476367.1"/>
    </source>
</evidence>
<gene>
    <name evidence="3" type="ORF">IAB88_05175</name>
</gene>
<accession>A0A9D9IPW9</accession>
<dbReference type="Pfam" id="PF13290">
    <property type="entry name" value="CHB_HEX_C_1"/>
    <property type="match status" value="1"/>
</dbReference>
<protein>
    <submittedName>
        <fullName evidence="3">Chitobiase/beta-hexosaminidase C-terminal domain-containing protein</fullName>
    </submittedName>
</protein>
<dbReference type="InterPro" id="IPR059177">
    <property type="entry name" value="GH29D-like_dom"/>
</dbReference>
<feature type="signal peptide" evidence="1">
    <location>
        <begin position="1"/>
        <end position="20"/>
    </location>
</feature>
<organism evidence="3 4">
    <name type="scientific">Candidatus Limisoma faecipullorum</name>
    <dbReference type="NCBI Taxonomy" id="2840854"/>
    <lineage>
        <taxon>Bacteria</taxon>
        <taxon>Pseudomonadati</taxon>
        <taxon>Bacteroidota</taxon>
        <taxon>Bacteroidia</taxon>
        <taxon>Bacteroidales</taxon>
        <taxon>Candidatus Limisoma</taxon>
    </lineage>
</organism>
<dbReference type="Proteomes" id="UP000823598">
    <property type="component" value="Unassembled WGS sequence"/>
</dbReference>
<reference evidence="3" key="1">
    <citation type="submission" date="2020-10" db="EMBL/GenBank/DDBJ databases">
        <authorList>
            <person name="Gilroy R."/>
        </authorList>
    </citation>
    <scope>NUCLEOTIDE SEQUENCE</scope>
    <source>
        <strain evidence="3">6919</strain>
    </source>
</reference>
<reference evidence="3" key="2">
    <citation type="journal article" date="2021" name="PeerJ">
        <title>Extensive microbial diversity within the chicken gut microbiome revealed by metagenomics and culture.</title>
        <authorList>
            <person name="Gilroy R."/>
            <person name="Ravi A."/>
            <person name="Getino M."/>
            <person name="Pursley I."/>
            <person name="Horton D.L."/>
            <person name="Alikhan N.F."/>
            <person name="Baker D."/>
            <person name="Gharbi K."/>
            <person name="Hall N."/>
            <person name="Watson M."/>
            <person name="Adriaenssens E.M."/>
            <person name="Foster-Nyarko E."/>
            <person name="Jarju S."/>
            <person name="Secka A."/>
            <person name="Antonio M."/>
            <person name="Oren A."/>
            <person name="Chaudhuri R.R."/>
            <person name="La Ragione R."/>
            <person name="Hildebrand F."/>
            <person name="Pallen M.J."/>
        </authorList>
    </citation>
    <scope>NUCLEOTIDE SEQUENCE</scope>
    <source>
        <strain evidence="3">6919</strain>
    </source>
</reference>
<evidence type="ECO:0000256" key="1">
    <source>
        <dbReference type="SAM" id="SignalP"/>
    </source>
</evidence>
<dbReference type="EMBL" id="JADIMC010000059">
    <property type="protein sequence ID" value="MBO8476367.1"/>
    <property type="molecule type" value="Genomic_DNA"/>
</dbReference>